<proteinExistence type="predicted"/>
<accession>A0A931FWC0</accession>
<name>A0A931FWC0_9ACTN</name>
<gene>
    <name evidence="1" type="ORF">I4J89_12440</name>
</gene>
<keyword evidence="2" id="KW-1185">Reference proteome</keyword>
<dbReference type="Proteomes" id="UP000598146">
    <property type="component" value="Unassembled WGS sequence"/>
</dbReference>
<evidence type="ECO:0000313" key="1">
    <source>
        <dbReference type="EMBL" id="MBG0562273.1"/>
    </source>
</evidence>
<dbReference type="AlphaFoldDB" id="A0A931FWC0"/>
<dbReference type="RefSeq" id="WP_196414067.1">
    <property type="nucleotide sequence ID" value="NZ_JADQTO010000005.1"/>
</dbReference>
<evidence type="ECO:0008006" key="3">
    <source>
        <dbReference type="Google" id="ProtNLM"/>
    </source>
</evidence>
<comment type="caution">
    <text evidence="1">The sequence shown here is derived from an EMBL/GenBank/DDBJ whole genome shotgun (WGS) entry which is preliminary data.</text>
</comment>
<sequence>MFTYARLFFRYLFGDPLPETPEFDSDRAMNDHALLEARERARHGDWQAARKVVEDAGDDWELRGRRVGVLSDLAAKEDGWLYAWLRAAPLDPSAVLIQATMLGQRAGEARGSASAAETTAEQFAGFEQLSEASAQVSARALALAAPHDPLPFVELMGAMFADRGARTASFDEVFDEGRRRDPYNFDLHLTAISLRCQKWGGSHELMFGTARQVAEAAPPGHSAVMLPLFAHFEYAMIEFGWGERTAKTLKAHRRYFTRPEVRQEMDHWIAKWRAGTPGPAKLATCRQWQALYYCLAGRRQEAKTVFDEIGQYVNATTAWAYFWSGSEYGYLKGWMWANRI</sequence>
<evidence type="ECO:0000313" key="2">
    <source>
        <dbReference type="Proteomes" id="UP000598146"/>
    </source>
</evidence>
<dbReference type="EMBL" id="JADQTO010000005">
    <property type="protein sequence ID" value="MBG0562273.1"/>
    <property type="molecule type" value="Genomic_DNA"/>
</dbReference>
<protein>
    <recommendedName>
        <fullName evidence="3">DUF4034 domain-containing protein</fullName>
    </recommendedName>
</protein>
<organism evidence="1 2">
    <name type="scientific">Actinoplanes aureus</name>
    <dbReference type="NCBI Taxonomy" id="2792083"/>
    <lineage>
        <taxon>Bacteria</taxon>
        <taxon>Bacillati</taxon>
        <taxon>Actinomycetota</taxon>
        <taxon>Actinomycetes</taxon>
        <taxon>Micromonosporales</taxon>
        <taxon>Micromonosporaceae</taxon>
        <taxon>Actinoplanes</taxon>
    </lineage>
</organism>
<reference evidence="1" key="1">
    <citation type="submission" date="2020-11" db="EMBL/GenBank/DDBJ databases">
        <title>Isolation and identification of active actinomycetes.</title>
        <authorList>
            <person name="Sun X."/>
        </authorList>
    </citation>
    <scope>NUCLEOTIDE SEQUENCE</scope>
    <source>
        <strain evidence="1">NEAU-A11</strain>
    </source>
</reference>